<comment type="caution">
    <text evidence="9">The sequence shown here is derived from an EMBL/GenBank/DDBJ whole genome shotgun (WGS) entry which is preliminary data.</text>
</comment>
<dbReference type="SMART" id="SM00382">
    <property type="entry name" value="AAA"/>
    <property type="match status" value="1"/>
</dbReference>
<comment type="subcellular location">
    <subcellularLocation>
        <location evidence="1">Cell membrane</location>
        <topology evidence="1">Peripheral membrane protein</topology>
    </subcellularLocation>
</comment>
<dbReference type="SUPFAM" id="SSF52540">
    <property type="entry name" value="P-loop containing nucleoside triphosphate hydrolases"/>
    <property type="match status" value="1"/>
</dbReference>
<evidence type="ECO:0000259" key="8">
    <source>
        <dbReference type="PROSITE" id="PS50893"/>
    </source>
</evidence>
<dbReference type="InterPro" id="IPR003439">
    <property type="entry name" value="ABC_transporter-like_ATP-bd"/>
</dbReference>
<keyword evidence="4" id="KW-0547">Nucleotide-binding</keyword>
<name>A0ABP9HNQ2_9ACTN</name>
<evidence type="ECO:0000256" key="4">
    <source>
        <dbReference type="ARBA" id="ARBA00022741"/>
    </source>
</evidence>
<evidence type="ECO:0000313" key="9">
    <source>
        <dbReference type="EMBL" id="GAA4975165.1"/>
    </source>
</evidence>
<sequence>MSAFVPSHPVPTPSPAGSGTGPPGDAVVHTKGLAKVYPDGTAAVHALDLSVRAGEVFALLGPNGAGKSTTVGMLTTAVVPTGGRAWVGGVDVAARPAAARRIIGVVPQHSTLDRSLTVRENLVFHGRYFGMRRADARLAADRELDRVALAGAADKPVGGLSGGMAQRLMIARAILHRPAVLFLDEPTTGLDPQSRIALHDLVRDLRAAGQTTVLITHDMAEADSLADRVAVIDHGRLLALGTPAALKADAEAATLEAVFFHLTGKELRDR</sequence>
<dbReference type="Gene3D" id="3.40.50.300">
    <property type="entry name" value="P-loop containing nucleotide triphosphate hydrolases"/>
    <property type="match status" value="1"/>
</dbReference>
<dbReference type="Pfam" id="PF00005">
    <property type="entry name" value="ABC_tran"/>
    <property type="match status" value="1"/>
</dbReference>
<gene>
    <name evidence="9" type="ORF">GCM10023205_47520</name>
</gene>
<dbReference type="InterPro" id="IPR003593">
    <property type="entry name" value="AAA+_ATPase"/>
</dbReference>
<dbReference type="PANTHER" id="PTHR42711">
    <property type="entry name" value="ABC TRANSPORTER ATP-BINDING PROTEIN"/>
    <property type="match status" value="1"/>
</dbReference>
<reference evidence="10" key="1">
    <citation type="journal article" date="2019" name="Int. J. Syst. Evol. Microbiol.">
        <title>The Global Catalogue of Microorganisms (GCM) 10K type strain sequencing project: providing services to taxonomists for standard genome sequencing and annotation.</title>
        <authorList>
            <consortium name="The Broad Institute Genomics Platform"/>
            <consortium name="The Broad Institute Genome Sequencing Center for Infectious Disease"/>
            <person name="Wu L."/>
            <person name="Ma J."/>
        </authorList>
    </citation>
    <scope>NUCLEOTIDE SEQUENCE [LARGE SCALE GENOMIC DNA]</scope>
    <source>
        <strain evidence="10">JCM 17986</strain>
    </source>
</reference>
<evidence type="ECO:0000256" key="1">
    <source>
        <dbReference type="ARBA" id="ARBA00004202"/>
    </source>
</evidence>
<evidence type="ECO:0000256" key="7">
    <source>
        <dbReference type="SAM" id="MobiDB-lite"/>
    </source>
</evidence>
<dbReference type="PROSITE" id="PS00211">
    <property type="entry name" value="ABC_TRANSPORTER_1"/>
    <property type="match status" value="1"/>
</dbReference>
<comment type="similarity">
    <text evidence="2">Belongs to the ABC transporter superfamily.</text>
</comment>
<keyword evidence="5 9" id="KW-0067">ATP-binding</keyword>
<accession>A0ABP9HNQ2</accession>
<keyword evidence="3" id="KW-0813">Transport</keyword>
<feature type="domain" description="ABC transporter" evidence="8">
    <location>
        <begin position="28"/>
        <end position="259"/>
    </location>
</feature>
<evidence type="ECO:0000256" key="5">
    <source>
        <dbReference type="ARBA" id="ARBA00022840"/>
    </source>
</evidence>
<keyword evidence="10" id="KW-1185">Reference proteome</keyword>
<dbReference type="PROSITE" id="PS50893">
    <property type="entry name" value="ABC_TRANSPORTER_2"/>
    <property type="match status" value="1"/>
</dbReference>
<dbReference type="InterPro" id="IPR050763">
    <property type="entry name" value="ABC_transporter_ATP-binding"/>
</dbReference>
<dbReference type="GO" id="GO:0005524">
    <property type="term" value="F:ATP binding"/>
    <property type="evidence" value="ECO:0007669"/>
    <property type="project" value="UniProtKB-KW"/>
</dbReference>
<keyword evidence="6" id="KW-0046">Antibiotic resistance</keyword>
<evidence type="ECO:0000256" key="2">
    <source>
        <dbReference type="ARBA" id="ARBA00005417"/>
    </source>
</evidence>
<protein>
    <submittedName>
        <fullName evidence="9">ATP-binding cassette domain-containing protein</fullName>
    </submittedName>
</protein>
<dbReference type="InterPro" id="IPR027417">
    <property type="entry name" value="P-loop_NTPase"/>
</dbReference>
<evidence type="ECO:0000256" key="6">
    <source>
        <dbReference type="ARBA" id="ARBA00023251"/>
    </source>
</evidence>
<evidence type="ECO:0000256" key="3">
    <source>
        <dbReference type="ARBA" id="ARBA00022448"/>
    </source>
</evidence>
<evidence type="ECO:0000313" key="10">
    <source>
        <dbReference type="Proteomes" id="UP001500466"/>
    </source>
</evidence>
<feature type="region of interest" description="Disordered" evidence="7">
    <location>
        <begin position="1"/>
        <end position="25"/>
    </location>
</feature>
<dbReference type="InterPro" id="IPR017871">
    <property type="entry name" value="ABC_transporter-like_CS"/>
</dbReference>
<proteinExistence type="inferred from homology"/>
<dbReference type="PANTHER" id="PTHR42711:SF5">
    <property type="entry name" value="ABC TRANSPORTER ATP-BINDING PROTEIN NATA"/>
    <property type="match status" value="1"/>
</dbReference>
<dbReference type="Proteomes" id="UP001500466">
    <property type="component" value="Unassembled WGS sequence"/>
</dbReference>
<organism evidence="9 10">
    <name type="scientific">Yinghuangia aomiensis</name>
    <dbReference type="NCBI Taxonomy" id="676205"/>
    <lineage>
        <taxon>Bacteria</taxon>
        <taxon>Bacillati</taxon>
        <taxon>Actinomycetota</taxon>
        <taxon>Actinomycetes</taxon>
        <taxon>Kitasatosporales</taxon>
        <taxon>Streptomycetaceae</taxon>
        <taxon>Yinghuangia</taxon>
    </lineage>
</organism>
<dbReference type="EMBL" id="BAABHS010000017">
    <property type="protein sequence ID" value="GAA4975165.1"/>
    <property type="molecule type" value="Genomic_DNA"/>
</dbReference>